<reference evidence="7" key="1">
    <citation type="submission" date="2016-11" db="EMBL/GenBank/DDBJ databases">
        <title>Mesorhizobium oceanicum sp. nov., isolated from deep seawater in South China Sea.</title>
        <authorList>
            <person name="Fu G.-Y."/>
        </authorList>
    </citation>
    <scope>NUCLEOTIDE SEQUENCE [LARGE SCALE GENOMIC DNA]</scope>
    <source>
        <strain evidence="7">B7</strain>
    </source>
</reference>
<dbReference type="RefSeq" id="WP_072603612.1">
    <property type="nucleotide sequence ID" value="NZ_CP018171.1"/>
</dbReference>
<dbReference type="GO" id="GO:0008726">
    <property type="term" value="F:alkanesulfonate monooxygenase activity"/>
    <property type="evidence" value="ECO:0007669"/>
    <property type="project" value="TreeGrafter"/>
</dbReference>
<dbReference type="InterPro" id="IPR050172">
    <property type="entry name" value="SsuD_RutA_monooxygenase"/>
</dbReference>
<dbReference type="Gene3D" id="3.20.20.30">
    <property type="entry name" value="Luciferase-like domain"/>
    <property type="match status" value="1"/>
</dbReference>
<evidence type="ECO:0000256" key="4">
    <source>
        <dbReference type="ARBA" id="ARBA00023033"/>
    </source>
</evidence>
<dbReference type="OrthoDB" id="9814695at2"/>
<keyword evidence="1" id="KW-0285">Flavoprotein</keyword>
<dbReference type="Pfam" id="PF00296">
    <property type="entry name" value="Bac_luciferase"/>
    <property type="match status" value="1"/>
</dbReference>
<keyword evidence="4" id="KW-0503">Monooxygenase</keyword>
<dbReference type="InterPro" id="IPR036661">
    <property type="entry name" value="Luciferase-like_sf"/>
</dbReference>
<dbReference type="PANTHER" id="PTHR42847:SF4">
    <property type="entry name" value="ALKANESULFONATE MONOOXYGENASE-RELATED"/>
    <property type="match status" value="1"/>
</dbReference>
<dbReference type="AlphaFoldDB" id="A0A1L3SQJ5"/>
<evidence type="ECO:0000313" key="7">
    <source>
        <dbReference type="Proteomes" id="UP000182840"/>
    </source>
</evidence>
<organism evidence="6 7">
    <name type="scientific">Aquibium oceanicum</name>
    <dbReference type="NCBI Taxonomy" id="1670800"/>
    <lineage>
        <taxon>Bacteria</taxon>
        <taxon>Pseudomonadati</taxon>
        <taxon>Pseudomonadota</taxon>
        <taxon>Alphaproteobacteria</taxon>
        <taxon>Hyphomicrobiales</taxon>
        <taxon>Phyllobacteriaceae</taxon>
        <taxon>Aquibium</taxon>
    </lineage>
</organism>
<proteinExistence type="predicted"/>
<protein>
    <submittedName>
        <fullName evidence="6">5,10-methylene tetrahydromethanopterin reductase</fullName>
    </submittedName>
</protein>
<dbReference type="GO" id="GO:0046306">
    <property type="term" value="P:alkanesulfonate catabolic process"/>
    <property type="evidence" value="ECO:0007669"/>
    <property type="project" value="TreeGrafter"/>
</dbReference>
<dbReference type="STRING" id="1670800.BSQ44_10080"/>
<evidence type="ECO:0000313" key="6">
    <source>
        <dbReference type="EMBL" id="APH71676.1"/>
    </source>
</evidence>
<dbReference type="Proteomes" id="UP000182840">
    <property type="component" value="Chromosome"/>
</dbReference>
<accession>A0A1L3SQJ5</accession>
<evidence type="ECO:0000259" key="5">
    <source>
        <dbReference type="Pfam" id="PF00296"/>
    </source>
</evidence>
<dbReference type="SUPFAM" id="SSF51679">
    <property type="entry name" value="Bacterial luciferase-like"/>
    <property type="match status" value="1"/>
</dbReference>
<dbReference type="PANTHER" id="PTHR42847">
    <property type="entry name" value="ALKANESULFONATE MONOOXYGENASE"/>
    <property type="match status" value="1"/>
</dbReference>
<dbReference type="InterPro" id="IPR011251">
    <property type="entry name" value="Luciferase-like_dom"/>
</dbReference>
<evidence type="ECO:0000256" key="1">
    <source>
        <dbReference type="ARBA" id="ARBA00022630"/>
    </source>
</evidence>
<keyword evidence="3" id="KW-0560">Oxidoreductase</keyword>
<keyword evidence="7" id="KW-1185">Reference proteome</keyword>
<sequence length="363" mass="39524">MTKTIDVGVFIPVGNHGWIHSTNSPDVEDGSFARVLDVTRSAEALGYDFVLSPGIWRGRKGPSEHWMRSLESMTTSAALLQATSRIGVFATIHMTVYQPAIIAKMMTTLDQIAPGRVGLNLVTGSSYLDLSHVGLWRDGLNHDERYDLADEWTQVVKRLWTEKVVSHRGKFFELQDATMGPKPSRMPPLANAGASGRGFRFAVENCDIAFIGSGEEPKYLELGRQAKAMAKQMGKVDLKVYGLVTLIPGATDEEAQARADHFNEGVDLECLADIALGYDMNPNVKDVSAASRRLAGEGRGKAFSSGAMIGSYESLSKRLARVVLESELDGVILIVPDYIADLDAVARETLPRMAEHGVACRVA</sequence>
<dbReference type="EMBL" id="CP018171">
    <property type="protein sequence ID" value="APH71676.1"/>
    <property type="molecule type" value="Genomic_DNA"/>
</dbReference>
<dbReference type="KEGG" id="meso:BSQ44_10080"/>
<keyword evidence="2" id="KW-0288">FMN</keyword>
<evidence type="ECO:0000256" key="3">
    <source>
        <dbReference type="ARBA" id="ARBA00023002"/>
    </source>
</evidence>
<evidence type="ECO:0000256" key="2">
    <source>
        <dbReference type="ARBA" id="ARBA00022643"/>
    </source>
</evidence>
<gene>
    <name evidence="6" type="ORF">BSQ44_10080</name>
</gene>
<name>A0A1L3SQJ5_9HYPH</name>
<feature type="domain" description="Luciferase-like" evidence="5">
    <location>
        <begin position="6"/>
        <end position="283"/>
    </location>
</feature>